<evidence type="ECO:0000256" key="7">
    <source>
        <dbReference type="ARBA" id="ARBA00022676"/>
    </source>
</evidence>
<comment type="caution">
    <text evidence="14">The sequence shown here is derived from an EMBL/GenBank/DDBJ whole genome shotgun (WGS) entry which is preliminary data.</text>
</comment>
<dbReference type="PANTHER" id="PTHR43867:SF5">
    <property type="entry name" value="GLUCANS BIOSYNTHESIS GLUCOSYLTRANSFERASE H"/>
    <property type="match status" value="1"/>
</dbReference>
<keyword evidence="5" id="KW-1003">Cell membrane</keyword>
<dbReference type="InterPro" id="IPR001173">
    <property type="entry name" value="Glyco_trans_2-like"/>
</dbReference>
<evidence type="ECO:0000256" key="3">
    <source>
        <dbReference type="ARBA" id="ARBA00009337"/>
    </source>
</evidence>
<keyword evidence="7 14" id="KW-0328">Glycosyltransferase</keyword>
<keyword evidence="8 14" id="KW-0808">Transferase</keyword>
<evidence type="ECO:0000256" key="9">
    <source>
        <dbReference type="ARBA" id="ARBA00022692"/>
    </source>
</evidence>
<feature type="transmembrane region" description="Helical" evidence="12">
    <location>
        <begin position="551"/>
        <end position="569"/>
    </location>
</feature>
<protein>
    <recommendedName>
        <fullName evidence="4">Glucans biosynthesis glucosyltransferase H</fullName>
    </recommendedName>
</protein>
<evidence type="ECO:0000256" key="2">
    <source>
        <dbReference type="ARBA" id="ARBA00005001"/>
    </source>
</evidence>
<dbReference type="InterPro" id="IPR029044">
    <property type="entry name" value="Nucleotide-diphossugar_trans"/>
</dbReference>
<gene>
    <name evidence="14" type="primary">mdoH</name>
    <name evidence="14" type="ORF">J8J14_10400</name>
</gene>
<evidence type="ECO:0000313" key="14">
    <source>
        <dbReference type="EMBL" id="MBP0445190.1"/>
    </source>
</evidence>
<keyword evidence="9 12" id="KW-0812">Transmembrane</keyword>
<feature type="transmembrane region" description="Helical" evidence="12">
    <location>
        <begin position="418"/>
        <end position="440"/>
    </location>
</feature>
<comment type="similarity">
    <text evidence="3">Belongs to the glycosyltransferase 2 family. OpgH subfamily.</text>
</comment>
<dbReference type="NCBIfam" id="NF003958">
    <property type="entry name" value="PRK05454.2-1"/>
    <property type="match status" value="1"/>
</dbReference>
<name>A0ABS4ADV8_9PROT</name>
<dbReference type="NCBIfam" id="NF003962">
    <property type="entry name" value="PRK05454.2-5"/>
    <property type="match status" value="1"/>
</dbReference>
<feature type="domain" description="Glycosyltransferase 2-like" evidence="13">
    <location>
        <begin position="233"/>
        <end position="428"/>
    </location>
</feature>
<organism evidence="14 15">
    <name type="scientific">Pararoseomonas baculiformis</name>
    <dbReference type="NCBI Taxonomy" id="2820812"/>
    <lineage>
        <taxon>Bacteria</taxon>
        <taxon>Pseudomonadati</taxon>
        <taxon>Pseudomonadota</taxon>
        <taxon>Alphaproteobacteria</taxon>
        <taxon>Acetobacterales</taxon>
        <taxon>Acetobacteraceae</taxon>
        <taxon>Pararoseomonas</taxon>
    </lineage>
</organism>
<feature type="transmembrane region" description="Helical" evidence="12">
    <location>
        <begin position="88"/>
        <end position="114"/>
    </location>
</feature>
<evidence type="ECO:0000256" key="1">
    <source>
        <dbReference type="ARBA" id="ARBA00004429"/>
    </source>
</evidence>
<feature type="transmembrane region" description="Helical" evidence="12">
    <location>
        <begin position="50"/>
        <end position="68"/>
    </location>
</feature>
<dbReference type="Proteomes" id="UP000681594">
    <property type="component" value="Unassembled WGS sequence"/>
</dbReference>
<evidence type="ECO:0000256" key="11">
    <source>
        <dbReference type="ARBA" id="ARBA00023136"/>
    </source>
</evidence>
<reference evidence="14 15" key="1">
    <citation type="submission" date="2021-03" db="EMBL/GenBank/DDBJ databases">
        <authorList>
            <person name="So Y."/>
        </authorList>
    </citation>
    <scope>NUCLEOTIDE SEQUENCE [LARGE SCALE GENOMIC DNA]</scope>
    <source>
        <strain evidence="14 15">SSH11</strain>
    </source>
</reference>
<proteinExistence type="inferred from homology"/>
<feature type="transmembrane region" description="Helical" evidence="12">
    <location>
        <begin position="460"/>
        <end position="482"/>
    </location>
</feature>
<dbReference type="EMBL" id="JAGIZB010000008">
    <property type="protein sequence ID" value="MBP0445190.1"/>
    <property type="molecule type" value="Genomic_DNA"/>
</dbReference>
<dbReference type="RefSeq" id="WP_209379434.1">
    <property type="nucleotide sequence ID" value="NZ_JAGIZB010000008.1"/>
</dbReference>
<dbReference type="Gene3D" id="3.90.550.10">
    <property type="entry name" value="Spore Coat Polysaccharide Biosynthesis Protein SpsA, Chain A"/>
    <property type="match status" value="1"/>
</dbReference>
<dbReference type="InterPro" id="IPR050321">
    <property type="entry name" value="Glycosyltr_2/OpgH_subfam"/>
</dbReference>
<evidence type="ECO:0000256" key="5">
    <source>
        <dbReference type="ARBA" id="ARBA00022475"/>
    </source>
</evidence>
<dbReference type="GO" id="GO:0016757">
    <property type="term" value="F:glycosyltransferase activity"/>
    <property type="evidence" value="ECO:0007669"/>
    <property type="project" value="UniProtKB-KW"/>
</dbReference>
<sequence>MAFPLDTLIPPHGVFLPAMPEEAPLAMPVQDFREKPGRAPRPGTSPRLIWLRRALVFGAALLLTIIGAREMALVLDVDSVLQPGMVVLVLFVPLFAWIALSFVSSLCGVASVVARGGRGLGIDPAAPLPRLATRSALLMPVYNEDPRRVLAGLEAMHEALREAGAARHFDVFILSDTTDPDAWAREEEAFLALRARAGDEARIFYRRRPKNTDRKAGNIADWVRRHGAAYPCFLILDADSVMSAEALIRMAAAMEAHPRVGLIQSLPVIVNGRSLFARMQQFAGRLYGPVIAHGIAFWHGAEGNYWGHNAMIRTEAFASAAGLPHLPGRKPFGGTVMSHDFVEAALMRRRGWAIHFIPALPGSYEESPPALSDLAIRDRRWCQGNLQHLAVLPARGLHPISRSHLLVGIGSYITAPMWLAFLICGVLLALQARFVLPVYFPQGPTLFPDWPVVDPVRAKWVFIATMGLLLLPKVLAWGAMLLDRSWRRGHGGALPSLVSVLVETVLAGLLAPVTMLTQSVDVVSILRGKDSGWSAQTRDDGSLPLRAVARLYWRHTAFGIAFGIAAFLVSPYLAAWMSPVVIGLAMAIPLAAWTARRGAGQALRRAGLLLIPEERSPPSILRRTLELRAEWDAMAPEGEAVARLRANPALLGAHRAMLPAPAPSSPDRLDVNLVLGLARVRASADLGQALASLSRAEKAALLADPTGLDALLDLPVR</sequence>
<dbReference type="NCBIfam" id="NF003956">
    <property type="entry name" value="PRK05454.1-3"/>
    <property type="match status" value="1"/>
</dbReference>
<keyword evidence="11 12" id="KW-0472">Membrane</keyword>
<evidence type="ECO:0000259" key="13">
    <source>
        <dbReference type="Pfam" id="PF13632"/>
    </source>
</evidence>
<evidence type="ECO:0000256" key="8">
    <source>
        <dbReference type="ARBA" id="ARBA00022679"/>
    </source>
</evidence>
<dbReference type="PANTHER" id="PTHR43867">
    <property type="entry name" value="CELLULOSE SYNTHASE CATALYTIC SUBUNIT A [UDP-FORMING]"/>
    <property type="match status" value="1"/>
</dbReference>
<keyword evidence="6" id="KW-0997">Cell inner membrane</keyword>
<evidence type="ECO:0000313" key="15">
    <source>
        <dbReference type="Proteomes" id="UP000681594"/>
    </source>
</evidence>
<keyword evidence="15" id="KW-1185">Reference proteome</keyword>
<comment type="pathway">
    <text evidence="2">Glycan metabolism; osmoregulated periplasmic glucan (OPG) biosynthesis.</text>
</comment>
<evidence type="ECO:0000256" key="12">
    <source>
        <dbReference type="SAM" id="Phobius"/>
    </source>
</evidence>
<accession>A0ABS4ADV8</accession>
<keyword evidence="10 12" id="KW-1133">Transmembrane helix</keyword>
<evidence type="ECO:0000256" key="4">
    <source>
        <dbReference type="ARBA" id="ARBA00020585"/>
    </source>
</evidence>
<dbReference type="SUPFAM" id="SSF53448">
    <property type="entry name" value="Nucleotide-diphospho-sugar transferases"/>
    <property type="match status" value="1"/>
</dbReference>
<evidence type="ECO:0000256" key="10">
    <source>
        <dbReference type="ARBA" id="ARBA00022989"/>
    </source>
</evidence>
<feature type="transmembrane region" description="Helical" evidence="12">
    <location>
        <begin position="575"/>
        <end position="595"/>
    </location>
</feature>
<dbReference type="CDD" id="cd04191">
    <property type="entry name" value="Glucan_BSP_MdoH"/>
    <property type="match status" value="1"/>
</dbReference>
<comment type="subcellular location">
    <subcellularLocation>
        <location evidence="1">Cell inner membrane</location>
        <topology evidence="1">Multi-pass membrane protein</topology>
    </subcellularLocation>
</comment>
<evidence type="ECO:0000256" key="6">
    <source>
        <dbReference type="ARBA" id="ARBA00022519"/>
    </source>
</evidence>
<dbReference type="Pfam" id="PF13632">
    <property type="entry name" value="Glyco_trans_2_3"/>
    <property type="match status" value="1"/>
</dbReference>